<protein>
    <submittedName>
        <fullName evidence="2">Regulatory Fis family protein</fullName>
    </submittedName>
</protein>
<dbReference type="Gene3D" id="3.40.50.10540">
    <property type="entry name" value="Crotonobetainyl-coa:carnitine coa-transferase, domain 1"/>
    <property type="match status" value="1"/>
</dbReference>
<dbReference type="Proteomes" id="UP000252731">
    <property type="component" value="Unassembled WGS sequence"/>
</dbReference>
<reference evidence="2 3" key="1">
    <citation type="submission" date="2018-06" db="EMBL/GenBank/DDBJ databases">
        <title>Freshwater and sediment microbial communities from various areas in North America, analyzing microbe dynamics in response to fracking.</title>
        <authorList>
            <person name="Lamendella R."/>
        </authorList>
    </citation>
    <scope>NUCLEOTIDE SEQUENCE [LARGE SCALE GENOMIC DNA]</scope>
    <source>
        <strain evidence="2 3">14_TX</strain>
    </source>
</reference>
<dbReference type="InterPro" id="IPR023606">
    <property type="entry name" value="CoA-Trfase_III_dom_1_sf"/>
</dbReference>
<dbReference type="InterPro" id="IPR003673">
    <property type="entry name" value="CoA-Trfase_fam_III"/>
</dbReference>
<dbReference type="OrthoDB" id="9797653at2"/>
<organism evidence="2 3">
    <name type="scientific">Cytobacillus firmus</name>
    <name type="common">Bacillus firmus</name>
    <dbReference type="NCBI Taxonomy" id="1399"/>
    <lineage>
        <taxon>Bacteria</taxon>
        <taxon>Bacillati</taxon>
        <taxon>Bacillota</taxon>
        <taxon>Bacilli</taxon>
        <taxon>Bacillales</taxon>
        <taxon>Bacillaceae</taxon>
        <taxon>Cytobacillus</taxon>
    </lineage>
</organism>
<proteinExistence type="predicted"/>
<dbReference type="SUPFAM" id="SSF46689">
    <property type="entry name" value="Homeodomain-like"/>
    <property type="match status" value="1"/>
</dbReference>
<keyword evidence="1" id="KW-0808">Transferase</keyword>
<evidence type="ECO:0000256" key="1">
    <source>
        <dbReference type="ARBA" id="ARBA00022679"/>
    </source>
</evidence>
<dbReference type="RefSeq" id="WP_113881594.1">
    <property type="nucleotide sequence ID" value="NZ_QNSF01000002.1"/>
</dbReference>
<dbReference type="GO" id="GO:0008410">
    <property type="term" value="F:CoA-transferase activity"/>
    <property type="evidence" value="ECO:0007669"/>
    <property type="project" value="TreeGrafter"/>
</dbReference>
<dbReference type="Gene3D" id="1.10.10.60">
    <property type="entry name" value="Homeodomain-like"/>
    <property type="match status" value="1"/>
</dbReference>
<dbReference type="PANTHER" id="PTHR48207:SF3">
    <property type="entry name" value="SUCCINATE--HYDROXYMETHYLGLUTARATE COA-TRANSFERASE"/>
    <property type="match status" value="1"/>
</dbReference>
<sequence length="138" mass="15821">MKFEKPLSGLKVLEMGQLIAGPFTTRMLAEFGAEVIKVEPPGKGDPIRKWRYIYKGSSLWWKVQSRNKKSITINLKSEEGQRIIKELVRSCDIVVENFRPGVESDYIRTILNHCNGDKETAAKKLGISKTTLWRKLKQ</sequence>
<accession>A0A366K4L7</accession>
<evidence type="ECO:0000313" key="2">
    <source>
        <dbReference type="EMBL" id="RBP96078.1"/>
    </source>
</evidence>
<dbReference type="PRINTS" id="PR01590">
    <property type="entry name" value="HTHFIS"/>
</dbReference>
<dbReference type="SUPFAM" id="SSF89796">
    <property type="entry name" value="CoA-transferase family III (CaiB/BaiF)"/>
    <property type="match status" value="1"/>
</dbReference>
<dbReference type="Pfam" id="PF02515">
    <property type="entry name" value="CoA_transf_3"/>
    <property type="match status" value="1"/>
</dbReference>
<comment type="caution">
    <text evidence="2">The sequence shown here is derived from an EMBL/GenBank/DDBJ whole genome shotgun (WGS) entry which is preliminary data.</text>
</comment>
<dbReference type="EMBL" id="QNSF01000002">
    <property type="protein sequence ID" value="RBP96078.1"/>
    <property type="molecule type" value="Genomic_DNA"/>
</dbReference>
<dbReference type="PANTHER" id="PTHR48207">
    <property type="entry name" value="SUCCINATE--HYDROXYMETHYLGLUTARATE COA-TRANSFERASE"/>
    <property type="match status" value="1"/>
</dbReference>
<dbReference type="InterPro" id="IPR050483">
    <property type="entry name" value="CoA-transferase_III_domain"/>
</dbReference>
<keyword evidence="3" id="KW-1185">Reference proteome</keyword>
<gene>
    <name evidence="2" type="ORF">DFO70_102405</name>
</gene>
<dbReference type="AlphaFoldDB" id="A0A366K4L7"/>
<name>A0A366K4L7_CYTFI</name>
<dbReference type="GO" id="GO:0043565">
    <property type="term" value="F:sequence-specific DNA binding"/>
    <property type="evidence" value="ECO:0007669"/>
    <property type="project" value="InterPro"/>
</dbReference>
<dbReference type="InterPro" id="IPR002197">
    <property type="entry name" value="HTH_Fis"/>
</dbReference>
<evidence type="ECO:0000313" key="3">
    <source>
        <dbReference type="Proteomes" id="UP000252731"/>
    </source>
</evidence>
<dbReference type="InterPro" id="IPR009057">
    <property type="entry name" value="Homeodomain-like_sf"/>
</dbReference>